<keyword evidence="1" id="KW-0472">Membrane</keyword>
<evidence type="ECO:0000313" key="4">
    <source>
        <dbReference type="Proteomes" id="UP000617340"/>
    </source>
</evidence>
<reference evidence="3" key="1">
    <citation type="journal article" date="2020" name="G3 (Bethesda)">
        <title>High-Quality Assemblies for Three Invasive Social Wasps from the &lt;i&gt;Vespula&lt;/i&gt; Genus.</title>
        <authorList>
            <person name="Harrop T.W.R."/>
            <person name="Guhlin J."/>
            <person name="McLaughlin G.M."/>
            <person name="Permina E."/>
            <person name="Stockwell P."/>
            <person name="Gilligan J."/>
            <person name="Le Lec M.F."/>
            <person name="Gruber M.A.M."/>
            <person name="Quinn O."/>
            <person name="Lovegrove M."/>
            <person name="Duncan E.J."/>
            <person name="Remnant E.J."/>
            <person name="Van Eeckhoven J."/>
            <person name="Graham B."/>
            <person name="Knapp R.A."/>
            <person name="Langford K.W."/>
            <person name="Kronenberg Z."/>
            <person name="Press M.O."/>
            <person name="Eacker S.M."/>
            <person name="Wilson-Rankin E.E."/>
            <person name="Purcell J."/>
            <person name="Lester P.J."/>
            <person name="Dearden P.K."/>
        </authorList>
    </citation>
    <scope>NUCLEOTIDE SEQUENCE</scope>
    <source>
        <strain evidence="3">Linc-1</strain>
    </source>
</reference>
<dbReference type="EMBL" id="JACSDZ010000025">
    <property type="protein sequence ID" value="KAF7379305.1"/>
    <property type="molecule type" value="Genomic_DNA"/>
</dbReference>
<organism evidence="3 4">
    <name type="scientific">Vespula germanica</name>
    <name type="common">German yellow jacket</name>
    <name type="synonym">Paravespula germanica</name>
    <dbReference type="NCBI Taxonomy" id="30212"/>
    <lineage>
        <taxon>Eukaryota</taxon>
        <taxon>Metazoa</taxon>
        <taxon>Ecdysozoa</taxon>
        <taxon>Arthropoda</taxon>
        <taxon>Hexapoda</taxon>
        <taxon>Insecta</taxon>
        <taxon>Pterygota</taxon>
        <taxon>Neoptera</taxon>
        <taxon>Endopterygota</taxon>
        <taxon>Hymenoptera</taxon>
        <taxon>Apocrita</taxon>
        <taxon>Aculeata</taxon>
        <taxon>Vespoidea</taxon>
        <taxon>Vespidae</taxon>
        <taxon>Vespinae</taxon>
        <taxon>Vespula</taxon>
    </lineage>
</organism>
<proteinExistence type="predicted"/>
<keyword evidence="1" id="KW-0812">Transmembrane</keyword>
<dbReference type="Proteomes" id="UP000617340">
    <property type="component" value="Unassembled WGS sequence"/>
</dbReference>
<dbReference type="AlphaFoldDB" id="A0A834MN87"/>
<feature type="transmembrane region" description="Helical" evidence="1">
    <location>
        <begin position="51"/>
        <end position="69"/>
    </location>
</feature>
<dbReference type="Pfam" id="PF07993">
    <property type="entry name" value="NAD_binding_4"/>
    <property type="match status" value="1"/>
</dbReference>
<feature type="domain" description="Thioester reductase (TE)" evidence="2">
    <location>
        <begin position="2"/>
        <end position="62"/>
    </location>
</feature>
<sequence length="82" mass="9581">MSFVHVSTAYANCPHNTIEEKFYDPPMDADKFIDLLDSIDQKLLDDITPQYVYFLVLIYTFTHLSDLFINKFEANVWGQIIS</sequence>
<name>A0A834MN87_VESGE</name>
<dbReference type="InterPro" id="IPR013120">
    <property type="entry name" value="FAR_NAD-bd"/>
</dbReference>
<evidence type="ECO:0000259" key="2">
    <source>
        <dbReference type="Pfam" id="PF07993"/>
    </source>
</evidence>
<evidence type="ECO:0000313" key="3">
    <source>
        <dbReference type="EMBL" id="KAF7379305.1"/>
    </source>
</evidence>
<gene>
    <name evidence="3" type="ORF">HZH68_017150</name>
</gene>
<evidence type="ECO:0000256" key="1">
    <source>
        <dbReference type="SAM" id="Phobius"/>
    </source>
</evidence>
<keyword evidence="4" id="KW-1185">Reference proteome</keyword>
<comment type="caution">
    <text evidence="3">The sequence shown here is derived from an EMBL/GenBank/DDBJ whole genome shotgun (WGS) entry which is preliminary data.</text>
</comment>
<keyword evidence="1" id="KW-1133">Transmembrane helix</keyword>
<accession>A0A834MN87</accession>
<protein>
    <recommendedName>
        <fullName evidence="2">Thioester reductase (TE) domain-containing protein</fullName>
    </recommendedName>
</protein>